<gene>
    <name evidence="1" type="ORF">FC794_06630</name>
</gene>
<accession>A0A6B3ZDE5</accession>
<dbReference type="EMBL" id="SWOY01000002">
    <property type="protein sequence ID" value="NFG16466.1"/>
    <property type="molecule type" value="Genomic_DNA"/>
</dbReference>
<protein>
    <submittedName>
        <fullName evidence="1">DAK2 domain-containing protein</fullName>
    </submittedName>
</protein>
<name>A0A6B3ZDE5_CLOBO</name>
<dbReference type="NCBIfam" id="TIGR03599">
    <property type="entry name" value="YloV"/>
    <property type="match status" value="1"/>
</dbReference>
<dbReference type="SUPFAM" id="SSF101473">
    <property type="entry name" value="DhaL-like"/>
    <property type="match status" value="1"/>
</dbReference>
<comment type="caution">
    <text evidence="1">The sequence shown here is derived from an EMBL/GenBank/DDBJ whole genome shotgun (WGS) entry which is preliminary data.</text>
</comment>
<dbReference type="Proteomes" id="UP000478995">
    <property type="component" value="Unassembled WGS sequence"/>
</dbReference>
<dbReference type="AlphaFoldDB" id="A0A6B3ZDE5"/>
<dbReference type="InterPro" id="IPR019986">
    <property type="entry name" value="YloV-like"/>
</dbReference>
<dbReference type="GO" id="GO:0004371">
    <property type="term" value="F:glycerone kinase activity"/>
    <property type="evidence" value="ECO:0007669"/>
    <property type="project" value="InterPro"/>
</dbReference>
<dbReference type="PANTHER" id="PTHR33434">
    <property type="entry name" value="DEGV DOMAIN-CONTAINING PROTEIN DR_1986-RELATED"/>
    <property type="match status" value="1"/>
</dbReference>
<reference evidence="1 2" key="1">
    <citation type="submission" date="2019-04" db="EMBL/GenBank/DDBJ databases">
        <title>Genome sequencing of Clostridium botulinum Groups I-IV and Clostridium butyricum.</title>
        <authorList>
            <person name="Brunt J."/>
            <person name="Van Vliet A.H.M."/>
            <person name="Stringer S.C."/>
            <person name="Carter A.T."/>
            <person name="Peck M.W."/>
        </authorList>
    </citation>
    <scope>NUCLEOTIDE SEQUENCE [LARGE SCALE GENOMIC DNA]</scope>
    <source>
        <strain evidence="1 2">IFR 18/037</strain>
    </source>
</reference>
<organism evidence="1 2">
    <name type="scientific">Clostridium botulinum</name>
    <dbReference type="NCBI Taxonomy" id="1491"/>
    <lineage>
        <taxon>Bacteria</taxon>
        <taxon>Bacillati</taxon>
        <taxon>Bacillota</taxon>
        <taxon>Clostridia</taxon>
        <taxon>Eubacteriales</taxon>
        <taxon>Clostridiaceae</taxon>
        <taxon>Clostridium</taxon>
    </lineage>
</organism>
<dbReference type="InterPro" id="IPR004007">
    <property type="entry name" value="DhaL_dom"/>
</dbReference>
<dbReference type="Pfam" id="PF21645">
    <property type="entry name" value="FakA-like_M"/>
    <property type="match status" value="1"/>
</dbReference>
<dbReference type="SMART" id="SM01121">
    <property type="entry name" value="Dak1_2"/>
    <property type="match status" value="1"/>
</dbReference>
<dbReference type="PANTHER" id="PTHR33434:SF4">
    <property type="entry name" value="PHOSPHATASE PROTEIN"/>
    <property type="match status" value="1"/>
</dbReference>
<dbReference type="InterPro" id="IPR050270">
    <property type="entry name" value="DegV_domain_contain"/>
</dbReference>
<dbReference type="InterPro" id="IPR048394">
    <property type="entry name" value="FakA-like_M"/>
</dbReference>
<dbReference type="PROSITE" id="PS51480">
    <property type="entry name" value="DHAL"/>
    <property type="match status" value="1"/>
</dbReference>
<evidence type="ECO:0000313" key="2">
    <source>
        <dbReference type="Proteomes" id="UP000478995"/>
    </source>
</evidence>
<dbReference type="Pfam" id="PF13684">
    <property type="entry name" value="FakA-like_C"/>
    <property type="match status" value="1"/>
</dbReference>
<dbReference type="Pfam" id="PF02734">
    <property type="entry name" value="Dak2"/>
    <property type="match status" value="1"/>
</dbReference>
<dbReference type="InterPro" id="IPR033470">
    <property type="entry name" value="FakA-like_C"/>
</dbReference>
<dbReference type="GO" id="GO:0006071">
    <property type="term" value="P:glycerol metabolic process"/>
    <property type="evidence" value="ECO:0007669"/>
    <property type="project" value="InterPro"/>
</dbReference>
<evidence type="ECO:0000313" key="1">
    <source>
        <dbReference type="EMBL" id="NFG16466.1"/>
    </source>
</evidence>
<dbReference type="Gene3D" id="1.25.40.340">
    <property type="match status" value="1"/>
</dbReference>
<dbReference type="SMART" id="SM01120">
    <property type="entry name" value="Dak2"/>
    <property type="match status" value="1"/>
</dbReference>
<sequence>MEHMKIKGADFYNMVINGSNKLEEKKEFVNSLNVFPVPDGDTGTNMSMTFRSAVKEIEGLKEESIGGIAKKVAKGALMGARGNSGVILSQIFRGISKGLEDKDEVDAREFANALLEGSKSAYKAVMRPTEGTILTIIRAAGESAVKSEAEDVTSLLEEVCEHSEVVLNKTPDMLPVLKKAKVVDAGGQGLLIILQGMLEVLDKDLEVEIGGENKVSDPNTKIEQYEQDIEFGYCTEFFVMAENVDVDKFKGQLESLGDSMIVVAADGLVKVHIHTNDPGDILSKAIKLGPLSKIKIDNMREQHKHIIDMNSEENKVEKEESELKKYGFISVALGEGITEIFKDLGVDEVIEGGQTMNPSTEDIVKAINKINAENIFILPNNKNIIMAATQAAELSEKNIIVIPTKTIPQGITSITMFNPEAESKENENNMKEAIKAVATGSITYAVRDTEMDGKIIKENDILGLIEGKISEVGKDIFEVSKAVLEEMIDEDSELISIFYGKDCDEEKIEKFIEELEEKYEDLDIQCYNGKQPLYYFIMSVE</sequence>
<dbReference type="RefSeq" id="WP_012705641.1">
    <property type="nucleotide sequence ID" value="NZ_CP013296.1"/>
</dbReference>
<dbReference type="InterPro" id="IPR036117">
    <property type="entry name" value="DhaL_dom_sf"/>
</dbReference>
<proteinExistence type="predicted"/>